<dbReference type="GO" id="GO:0009279">
    <property type="term" value="C:cell outer membrane"/>
    <property type="evidence" value="ECO:0007669"/>
    <property type="project" value="UniProtKB-SubCell"/>
</dbReference>
<keyword evidence="9" id="KW-1185">Reference proteome</keyword>
<proteinExistence type="inferred from homology"/>
<keyword evidence="3" id="KW-0813">Transport</keyword>
<dbReference type="PANTHER" id="PTHR30026">
    <property type="entry name" value="OUTER MEMBRANE PROTEIN TOLC"/>
    <property type="match status" value="1"/>
</dbReference>
<dbReference type="Pfam" id="PF02321">
    <property type="entry name" value="OEP"/>
    <property type="match status" value="1"/>
</dbReference>
<dbReference type="GO" id="GO:0015562">
    <property type="term" value="F:efflux transmembrane transporter activity"/>
    <property type="evidence" value="ECO:0007669"/>
    <property type="project" value="InterPro"/>
</dbReference>
<evidence type="ECO:0000256" key="7">
    <source>
        <dbReference type="ARBA" id="ARBA00023237"/>
    </source>
</evidence>
<evidence type="ECO:0000256" key="1">
    <source>
        <dbReference type="ARBA" id="ARBA00004442"/>
    </source>
</evidence>
<dbReference type="GO" id="GO:1990281">
    <property type="term" value="C:efflux pump complex"/>
    <property type="evidence" value="ECO:0007669"/>
    <property type="project" value="TreeGrafter"/>
</dbReference>
<dbReference type="EMBL" id="WHPF01000005">
    <property type="protein sequence ID" value="NNV55438.1"/>
    <property type="molecule type" value="Genomic_DNA"/>
</dbReference>
<dbReference type="Gene3D" id="1.20.1600.10">
    <property type="entry name" value="Outer membrane efflux proteins (OEP)"/>
    <property type="match status" value="1"/>
</dbReference>
<dbReference type="GO" id="GO:0015288">
    <property type="term" value="F:porin activity"/>
    <property type="evidence" value="ECO:0007669"/>
    <property type="project" value="TreeGrafter"/>
</dbReference>
<organism evidence="8 9">
    <name type="scientific">Limnovirga soli</name>
    <dbReference type="NCBI Taxonomy" id="2656915"/>
    <lineage>
        <taxon>Bacteria</taxon>
        <taxon>Pseudomonadati</taxon>
        <taxon>Bacteroidota</taxon>
        <taxon>Chitinophagia</taxon>
        <taxon>Chitinophagales</taxon>
        <taxon>Chitinophagaceae</taxon>
        <taxon>Limnovirga</taxon>
    </lineage>
</organism>
<evidence type="ECO:0000256" key="2">
    <source>
        <dbReference type="ARBA" id="ARBA00007613"/>
    </source>
</evidence>
<dbReference type="SUPFAM" id="SSF56954">
    <property type="entry name" value="Outer membrane efflux proteins (OEP)"/>
    <property type="match status" value="1"/>
</dbReference>
<keyword evidence="6" id="KW-0472">Membrane</keyword>
<dbReference type="InterPro" id="IPR051906">
    <property type="entry name" value="TolC-like"/>
</dbReference>
<evidence type="ECO:0000313" key="9">
    <source>
        <dbReference type="Proteomes" id="UP000598971"/>
    </source>
</evidence>
<keyword evidence="5" id="KW-0812">Transmembrane</keyword>
<comment type="subcellular location">
    <subcellularLocation>
        <location evidence="1">Cell outer membrane</location>
    </subcellularLocation>
</comment>
<dbReference type="Proteomes" id="UP000598971">
    <property type="component" value="Unassembled WGS sequence"/>
</dbReference>
<sequence length="407" mass="46844">MVCQPLLSVQAQTVQLSAILDSIQQQNPSLKMYDADIRSMDEAAKGARSWMPPELGTGLWMVPYNPQLWKKMDGATGMGQYMISAQQMLPNKKKQDAQAGYMEALSTVATEKKNASLNDLQAAAKLNYYQWLIIKKKQVILQQNKQLLQLMIQNAELRYKNGLEKLSAYYKATAALGNIENMQIMLDNEVVQKRITLNTLMNRDRMYNFEIDTLFTIKDFNSYSFDSTTFIAARSDIKAVDKDIQLTYLQQQAESAKLKPDFGVRYEHMFGFGGLPMQYTLMAMVKLPMAKWSSKMNKANIESLKWKAASLNQEKQSMVNQMSGMATGMRAEFESKKKQVLLYQRNIIPALQKNFQTMQLAYQQNTEELFMLYDAWETLNMTQLDYLDQQLQLLVMQVQLDQLLEIK</sequence>
<protein>
    <submittedName>
        <fullName evidence="8">TolC family protein</fullName>
    </submittedName>
</protein>
<gene>
    <name evidence="8" type="ORF">GD597_08215</name>
</gene>
<evidence type="ECO:0000256" key="3">
    <source>
        <dbReference type="ARBA" id="ARBA00022448"/>
    </source>
</evidence>
<dbReference type="PANTHER" id="PTHR30026:SF20">
    <property type="entry name" value="OUTER MEMBRANE PROTEIN TOLC"/>
    <property type="match status" value="1"/>
</dbReference>
<keyword evidence="4" id="KW-1134">Transmembrane beta strand</keyword>
<evidence type="ECO:0000313" key="8">
    <source>
        <dbReference type="EMBL" id="NNV55438.1"/>
    </source>
</evidence>
<dbReference type="InterPro" id="IPR003423">
    <property type="entry name" value="OMP_efflux"/>
</dbReference>
<reference evidence="8" key="1">
    <citation type="submission" date="2019-10" db="EMBL/GenBank/DDBJ databases">
        <title>Draft genome sequence of Panacibacter sp. KCS-6.</title>
        <authorList>
            <person name="Yim K.J."/>
        </authorList>
    </citation>
    <scope>NUCLEOTIDE SEQUENCE</scope>
    <source>
        <strain evidence="8">KCS-6</strain>
    </source>
</reference>
<comment type="caution">
    <text evidence="8">The sequence shown here is derived from an EMBL/GenBank/DDBJ whole genome shotgun (WGS) entry which is preliminary data.</text>
</comment>
<name>A0A8J8FCF3_9BACT</name>
<evidence type="ECO:0000256" key="6">
    <source>
        <dbReference type="ARBA" id="ARBA00023136"/>
    </source>
</evidence>
<dbReference type="AlphaFoldDB" id="A0A8J8FCF3"/>
<keyword evidence="7" id="KW-0998">Cell outer membrane</keyword>
<comment type="similarity">
    <text evidence="2">Belongs to the outer membrane factor (OMF) (TC 1.B.17) family.</text>
</comment>
<evidence type="ECO:0000256" key="5">
    <source>
        <dbReference type="ARBA" id="ARBA00022692"/>
    </source>
</evidence>
<evidence type="ECO:0000256" key="4">
    <source>
        <dbReference type="ARBA" id="ARBA00022452"/>
    </source>
</evidence>
<accession>A0A8J8FCF3</accession>